<protein>
    <recommendedName>
        <fullName evidence="1">Water stress and hypersensitive response domain-containing protein</fullName>
    </recommendedName>
</protein>
<sequence length="177" mass="19291">MSVTAGIRAVLARRRAVGAVGMLAFALVLAGCAALSVPKKPPEVSLAGIEWREGTLFEQHFAIKLRLDNPNAQPLPLKSLVLNVELAGQRFASGRSLAPLTIPPEDDAVLVIDVRSDLLSVLRVVREAQRDGRTMIDYRLLGDIELDGLGRHPFERSGLVPVDRVEKQLLRNIPHAP</sequence>
<name>A0ABX0WHX8_9RHOO</name>
<evidence type="ECO:0000259" key="1">
    <source>
        <dbReference type="SMART" id="SM00769"/>
    </source>
</evidence>
<evidence type="ECO:0000313" key="2">
    <source>
        <dbReference type="EMBL" id="NJA88144.1"/>
    </source>
</evidence>
<evidence type="ECO:0000313" key="3">
    <source>
        <dbReference type="Proteomes" id="UP000720344"/>
    </source>
</evidence>
<accession>A0ABX0WHX8</accession>
<keyword evidence="3" id="KW-1185">Reference proteome</keyword>
<dbReference type="InterPro" id="IPR013990">
    <property type="entry name" value="WHy-dom"/>
</dbReference>
<dbReference type="Gene3D" id="2.60.40.1820">
    <property type="match status" value="1"/>
</dbReference>
<dbReference type="Pfam" id="PF03168">
    <property type="entry name" value="LEA_2"/>
    <property type="match status" value="1"/>
</dbReference>
<dbReference type="SUPFAM" id="SSF117070">
    <property type="entry name" value="LEA14-like"/>
    <property type="match status" value="1"/>
</dbReference>
<dbReference type="InterPro" id="IPR004864">
    <property type="entry name" value="LEA_2"/>
</dbReference>
<dbReference type="EMBL" id="JAATWB010000001">
    <property type="protein sequence ID" value="NJA88144.1"/>
    <property type="molecule type" value="Genomic_DNA"/>
</dbReference>
<organism evidence="2 3">
    <name type="scientific">Rhodocyclus gracilis</name>
    <dbReference type="NCBI Taxonomy" id="2929842"/>
    <lineage>
        <taxon>Bacteria</taxon>
        <taxon>Pseudomonadati</taxon>
        <taxon>Pseudomonadota</taxon>
        <taxon>Betaproteobacteria</taxon>
        <taxon>Rhodocyclales</taxon>
        <taxon>Rhodocyclaceae</taxon>
        <taxon>Rhodocyclus</taxon>
    </lineage>
</organism>
<feature type="domain" description="Water stress and hypersensitive response" evidence="1">
    <location>
        <begin position="44"/>
        <end position="161"/>
    </location>
</feature>
<reference evidence="3" key="1">
    <citation type="submission" date="2020-03" db="EMBL/GenBank/DDBJ databases">
        <title>Whole-genome sequence of the purple nonsulfur bacterium Rhodocyclus tenuis DSM112.</title>
        <authorList>
            <person name="Kyndt J.A."/>
            <person name="Meyer T.E."/>
        </authorList>
    </citation>
    <scope>NUCLEOTIDE SEQUENCE [LARGE SCALE GENOMIC DNA]</scope>
    <source>
        <strain evidence="3">DSM 112</strain>
    </source>
</reference>
<gene>
    <name evidence="2" type="ORF">HCX48_02765</name>
</gene>
<proteinExistence type="predicted"/>
<dbReference type="RefSeq" id="WP_167680767.1">
    <property type="nucleotide sequence ID" value="NZ_JAATWB010000001.1"/>
</dbReference>
<comment type="caution">
    <text evidence="2">The sequence shown here is derived from an EMBL/GenBank/DDBJ whole genome shotgun (WGS) entry which is preliminary data.</text>
</comment>
<dbReference type="SMART" id="SM00769">
    <property type="entry name" value="WHy"/>
    <property type="match status" value="1"/>
</dbReference>
<dbReference type="Proteomes" id="UP000720344">
    <property type="component" value="Unassembled WGS sequence"/>
</dbReference>